<keyword evidence="1" id="KW-0472">Membrane</keyword>
<organism evidence="2 3">
    <name type="scientific">Candidatus Roizmanbacteria bacterium CG_4_8_14_3_um_filter_36_10</name>
    <dbReference type="NCBI Taxonomy" id="1974834"/>
    <lineage>
        <taxon>Bacteria</taxon>
        <taxon>Candidatus Roizmaniibacteriota</taxon>
    </lineage>
</organism>
<dbReference type="AlphaFoldDB" id="A0A2M8GMM5"/>
<feature type="transmembrane region" description="Helical" evidence="1">
    <location>
        <begin position="20"/>
        <end position="45"/>
    </location>
</feature>
<dbReference type="Pfam" id="PF18895">
    <property type="entry name" value="T4SS_pilin"/>
    <property type="match status" value="1"/>
</dbReference>
<keyword evidence="1" id="KW-1133">Transmembrane helix</keyword>
<evidence type="ECO:0000313" key="2">
    <source>
        <dbReference type="EMBL" id="PJC81813.1"/>
    </source>
</evidence>
<protein>
    <submittedName>
        <fullName evidence="2">Uncharacterized protein</fullName>
    </submittedName>
</protein>
<feature type="transmembrane region" description="Helical" evidence="1">
    <location>
        <begin position="66"/>
        <end position="91"/>
    </location>
</feature>
<gene>
    <name evidence="2" type="ORF">CO007_02625</name>
</gene>
<proteinExistence type="predicted"/>
<dbReference type="Proteomes" id="UP000229370">
    <property type="component" value="Unassembled WGS sequence"/>
</dbReference>
<accession>A0A2M8GMM5</accession>
<comment type="caution">
    <text evidence="2">The sequence shown here is derived from an EMBL/GenBank/DDBJ whole genome shotgun (WGS) entry which is preliminary data.</text>
</comment>
<evidence type="ECO:0000256" key="1">
    <source>
        <dbReference type="SAM" id="Phobius"/>
    </source>
</evidence>
<sequence>MVYALDIGPDNFTPAKFTTIATLVNLILPLLSLGGAVIFLIMALYGAFTWISSGGSRENLAKAQKIFTSSIIGLIIVVFSFVLVKLIGYILKIQILPQ</sequence>
<name>A0A2M8GMM5_9BACT</name>
<keyword evidence="1" id="KW-0812">Transmembrane</keyword>
<dbReference type="InterPro" id="IPR043993">
    <property type="entry name" value="T4SS_pilin"/>
</dbReference>
<dbReference type="EMBL" id="PFQK01000048">
    <property type="protein sequence ID" value="PJC81813.1"/>
    <property type="molecule type" value="Genomic_DNA"/>
</dbReference>
<reference evidence="3" key="1">
    <citation type="submission" date="2017-09" db="EMBL/GenBank/DDBJ databases">
        <title>Depth-based differentiation of microbial function through sediment-hosted aquifers and enrichment of novel symbionts in the deep terrestrial subsurface.</title>
        <authorList>
            <person name="Probst A.J."/>
            <person name="Ladd B."/>
            <person name="Jarett J.K."/>
            <person name="Geller-Mcgrath D.E."/>
            <person name="Sieber C.M.K."/>
            <person name="Emerson J.B."/>
            <person name="Anantharaman K."/>
            <person name="Thomas B.C."/>
            <person name="Malmstrom R."/>
            <person name="Stieglmeier M."/>
            <person name="Klingl A."/>
            <person name="Woyke T."/>
            <person name="Ryan C.M."/>
            <person name="Banfield J.F."/>
        </authorList>
    </citation>
    <scope>NUCLEOTIDE SEQUENCE [LARGE SCALE GENOMIC DNA]</scope>
</reference>
<evidence type="ECO:0000313" key="3">
    <source>
        <dbReference type="Proteomes" id="UP000229370"/>
    </source>
</evidence>